<dbReference type="EMBL" id="BSTI01000007">
    <property type="protein sequence ID" value="GLY67093.1"/>
    <property type="molecule type" value="Genomic_DNA"/>
</dbReference>
<accession>A0A9W6R276</accession>
<keyword evidence="3" id="KW-1185">Reference proteome</keyword>
<dbReference type="Proteomes" id="UP001165136">
    <property type="component" value="Unassembled WGS sequence"/>
</dbReference>
<sequence>MSIDIPATSNPSGVPCWVELATTDEAVTRDFYGRLFGWTYHLDRDPSTPNGRYLTASLETFDASGLYHAWAGWPTGWTVRISVPSIVNAAARIEHLGGKLMLGPVDVPRRGSVVHAIDPSGAPVVLWQPPPDWDFVSGLPNTFSSADLNTRDGAATDHFFGRLFNYKAVRIGNGRSIDYVAWRLNQQPLLYRYVMGPEYHPDTAPHWVVYFEIDHARGTDATAGHALLLGGKVLIEPYDSPWGRIAHLADPTGAIFSIVDRSVTAENWSRAEVDDPYDD</sequence>
<reference evidence="2" key="1">
    <citation type="submission" date="2023-03" db="EMBL/GenBank/DDBJ databases">
        <title>Amycolatopsis taiwanensis NBRC 103393.</title>
        <authorList>
            <person name="Ichikawa N."/>
            <person name="Sato H."/>
            <person name="Tonouchi N."/>
        </authorList>
    </citation>
    <scope>NUCLEOTIDE SEQUENCE</scope>
    <source>
        <strain evidence="2">NBRC 103393</strain>
    </source>
</reference>
<proteinExistence type="predicted"/>
<evidence type="ECO:0000313" key="2">
    <source>
        <dbReference type="EMBL" id="GLY67093.1"/>
    </source>
</evidence>
<dbReference type="CDD" id="cd07247">
    <property type="entry name" value="SgaA_N_like"/>
    <property type="match status" value="1"/>
</dbReference>
<protein>
    <submittedName>
        <fullName evidence="2">Glyoxalase</fullName>
    </submittedName>
</protein>
<dbReference type="SUPFAM" id="SSF54593">
    <property type="entry name" value="Glyoxalase/Bleomycin resistance protein/Dihydroxybiphenyl dioxygenase"/>
    <property type="match status" value="2"/>
</dbReference>
<dbReference type="PANTHER" id="PTHR33993:SF10">
    <property type="entry name" value="CONSERVED PROTEIN"/>
    <property type="match status" value="1"/>
</dbReference>
<name>A0A9W6R276_9PSEU</name>
<dbReference type="PROSITE" id="PS51819">
    <property type="entry name" value="VOC"/>
    <property type="match status" value="1"/>
</dbReference>
<dbReference type="PANTHER" id="PTHR33993">
    <property type="entry name" value="GLYOXALASE-RELATED"/>
    <property type="match status" value="1"/>
</dbReference>
<dbReference type="Gene3D" id="3.10.180.10">
    <property type="entry name" value="2,3-Dihydroxybiphenyl 1,2-Dioxygenase, domain 1"/>
    <property type="match status" value="2"/>
</dbReference>
<organism evidence="2 3">
    <name type="scientific">Amycolatopsis taiwanensis</name>
    <dbReference type="NCBI Taxonomy" id="342230"/>
    <lineage>
        <taxon>Bacteria</taxon>
        <taxon>Bacillati</taxon>
        <taxon>Actinomycetota</taxon>
        <taxon>Actinomycetes</taxon>
        <taxon>Pseudonocardiales</taxon>
        <taxon>Pseudonocardiaceae</taxon>
        <taxon>Amycolatopsis</taxon>
    </lineage>
</organism>
<evidence type="ECO:0000259" key="1">
    <source>
        <dbReference type="PROSITE" id="PS51819"/>
    </source>
</evidence>
<gene>
    <name evidence="2" type="ORF">Atai01_37120</name>
</gene>
<evidence type="ECO:0000313" key="3">
    <source>
        <dbReference type="Proteomes" id="UP001165136"/>
    </source>
</evidence>
<dbReference type="AlphaFoldDB" id="A0A9W6R276"/>
<dbReference type="InterPro" id="IPR037523">
    <property type="entry name" value="VOC_core"/>
</dbReference>
<dbReference type="InterPro" id="IPR029068">
    <property type="entry name" value="Glyas_Bleomycin-R_OHBP_Dase"/>
</dbReference>
<feature type="domain" description="VOC" evidence="1">
    <location>
        <begin position="14"/>
        <end position="129"/>
    </location>
</feature>
<dbReference type="RefSeq" id="WP_027946370.1">
    <property type="nucleotide sequence ID" value="NZ_BSTI01000007.1"/>
</dbReference>
<dbReference type="InterPro" id="IPR052164">
    <property type="entry name" value="Anthracycline_SecMetBiosynth"/>
</dbReference>
<comment type="caution">
    <text evidence="2">The sequence shown here is derived from an EMBL/GenBank/DDBJ whole genome shotgun (WGS) entry which is preliminary data.</text>
</comment>